<feature type="transmembrane region" description="Helical" evidence="1">
    <location>
        <begin position="37"/>
        <end position="54"/>
    </location>
</feature>
<feature type="transmembrane region" description="Helical" evidence="1">
    <location>
        <begin position="88"/>
        <end position="106"/>
    </location>
</feature>
<feature type="transmembrane region" description="Helical" evidence="1">
    <location>
        <begin position="118"/>
        <end position="134"/>
    </location>
</feature>
<evidence type="ECO:0000313" key="2">
    <source>
        <dbReference type="EMBL" id="MCX8531893.1"/>
    </source>
</evidence>
<name>A0ABT3Y189_9FLAO</name>
<protein>
    <submittedName>
        <fullName evidence="2">Uncharacterized protein</fullName>
    </submittedName>
</protein>
<keyword evidence="1" id="KW-0812">Transmembrane</keyword>
<sequence>MNLKHQLLSVVFILIINIISIFPTTLLVFLAENGDQAFLTVFGIANVLFLKFRLKINLLTSFILGFINVAISIYVTYLIMYFSSLSDVGKLLPYLLITLSISWIYIKTKWKKFNLKKFNLILILPVLILSWSSYQIKKYYQPKTEKENLTQVEFKISTSNKHPKQSDSIEVRIRRNPLFGLLETKRIDKKAVDKNGVCKFILSKNHDYQIDVIYSDDKYDFEEITSRDLKINNKFTIPR</sequence>
<feature type="transmembrane region" description="Helical" evidence="1">
    <location>
        <begin position="7"/>
        <end position="31"/>
    </location>
</feature>
<keyword evidence="1" id="KW-1133">Transmembrane helix</keyword>
<evidence type="ECO:0000256" key="1">
    <source>
        <dbReference type="SAM" id="Phobius"/>
    </source>
</evidence>
<feature type="transmembrane region" description="Helical" evidence="1">
    <location>
        <begin position="61"/>
        <end position="82"/>
    </location>
</feature>
<organism evidence="2 3">
    <name type="scientific">Chryseobacterium luquanense</name>
    <dbReference type="NCBI Taxonomy" id="2983766"/>
    <lineage>
        <taxon>Bacteria</taxon>
        <taxon>Pseudomonadati</taxon>
        <taxon>Bacteroidota</taxon>
        <taxon>Flavobacteriia</taxon>
        <taxon>Flavobacteriales</taxon>
        <taxon>Weeksellaceae</taxon>
        <taxon>Chryseobacterium group</taxon>
        <taxon>Chryseobacterium</taxon>
    </lineage>
</organism>
<dbReference type="EMBL" id="JAOVZV010000003">
    <property type="protein sequence ID" value="MCX8531893.1"/>
    <property type="molecule type" value="Genomic_DNA"/>
</dbReference>
<accession>A0ABT3Y189</accession>
<dbReference type="RefSeq" id="WP_267280522.1">
    <property type="nucleotide sequence ID" value="NZ_JAOVZV010000003.1"/>
</dbReference>
<proteinExistence type="predicted"/>
<gene>
    <name evidence="2" type="ORF">OEA66_05970</name>
</gene>
<keyword evidence="3" id="KW-1185">Reference proteome</keyword>
<keyword evidence="1" id="KW-0472">Membrane</keyword>
<dbReference type="Proteomes" id="UP001070176">
    <property type="component" value="Unassembled WGS sequence"/>
</dbReference>
<evidence type="ECO:0000313" key="3">
    <source>
        <dbReference type="Proteomes" id="UP001070176"/>
    </source>
</evidence>
<comment type="caution">
    <text evidence="2">The sequence shown here is derived from an EMBL/GenBank/DDBJ whole genome shotgun (WGS) entry which is preliminary data.</text>
</comment>
<reference evidence="2" key="1">
    <citation type="submission" date="2022-10" db="EMBL/GenBank/DDBJ databases">
        <title>Chryseobacterium sp. nov., a novel bacterial species.</title>
        <authorList>
            <person name="Cao Y."/>
        </authorList>
    </citation>
    <scope>NUCLEOTIDE SEQUENCE</scope>
    <source>
        <strain evidence="2">KC 927</strain>
    </source>
</reference>